<evidence type="ECO:0000259" key="10">
    <source>
        <dbReference type="Pfam" id="PF00909"/>
    </source>
</evidence>
<feature type="compositionally biased region" description="Low complexity" evidence="9">
    <location>
        <begin position="484"/>
        <end position="505"/>
    </location>
</feature>
<evidence type="ECO:0000256" key="9">
    <source>
        <dbReference type="SAM" id="MobiDB-lite"/>
    </source>
</evidence>
<feature type="transmembrane region" description="Helical" evidence="8">
    <location>
        <begin position="409"/>
        <end position="434"/>
    </location>
</feature>
<evidence type="ECO:0000313" key="11">
    <source>
        <dbReference type="EMBL" id="UXE61267.1"/>
    </source>
</evidence>
<name>A0A977KWP1_9CYAN</name>
<dbReference type="InterPro" id="IPR018047">
    <property type="entry name" value="Ammonium_transpt_CS"/>
</dbReference>
<evidence type="ECO:0000256" key="5">
    <source>
        <dbReference type="ARBA" id="ARBA00022989"/>
    </source>
</evidence>
<comment type="similarity">
    <text evidence="2 8">Belongs to the ammonia transporter channel (TC 1.A.11.2) family.</text>
</comment>
<organism evidence="11">
    <name type="scientific">Woronichinia naegeliana WA131</name>
    <dbReference type="NCBI Taxonomy" id="2824559"/>
    <lineage>
        <taxon>Bacteria</taxon>
        <taxon>Bacillati</taxon>
        <taxon>Cyanobacteriota</taxon>
        <taxon>Cyanophyceae</taxon>
        <taxon>Synechococcales</taxon>
        <taxon>Coelosphaeriaceae</taxon>
        <taxon>Woronichinia</taxon>
    </lineage>
</organism>
<reference evidence="11" key="1">
    <citation type="submission" date="2021-04" db="EMBL/GenBank/DDBJ databases">
        <title>Genome sequence of Woronichinia naegeliana from Washington state freshwater lake bloom.</title>
        <authorList>
            <person name="Dreher T.W."/>
        </authorList>
    </citation>
    <scope>NUCLEOTIDE SEQUENCE</scope>
    <source>
        <strain evidence="11">WA131</strain>
    </source>
</reference>
<dbReference type="Proteomes" id="UP001065613">
    <property type="component" value="Chromosome"/>
</dbReference>
<evidence type="ECO:0000256" key="3">
    <source>
        <dbReference type="ARBA" id="ARBA00022448"/>
    </source>
</evidence>
<feature type="region of interest" description="Disordered" evidence="9">
    <location>
        <begin position="476"/>
        <end position="526"/>
    </location>
</feature>
<dbReference type="InterPro" id="IPR024041">
    <property type="entry name" value="NH4_transpt_AmtB-like_dom"/>
</dbReference>
<feature type="transmembrane region" description="Helical" evidence="8">
    <location>
        <begin position="345"/>
        <end position="366"/>
    </location>
</feature>
<sequence length="526" mass="56336">MSDPKDPCKSHPLNLVNSRSWPWLGLPLTTLLVVFSHASVLSQTQPTNSPLTSNTGILSLTALINNLWILLAFLLVMAMYGGFAFLTAGLCRSKNVVNILLTHLTIWMLTLLVFWGFGFAFMFGSQGNGWLGNAPWFLGSDNVLLYGLKPYPQGLPLTLFFLFQSALAGLTAMIVAGAVAERVKFGDFLIFTIALVGLGYAIVGHWVWGGGWLAKMGFQDFAGSTVIHCVGGWAAFSGLAILGPRMGKYETRRINRLAGHNLSLAFLGCLLLWLGWFGLIGGKGLTLTPTVPVLLLTANLAAIASGLVALFIGWWRSGKPDLALTIRGILAGLVAISGSCNQISFSSAIIIGAIAGLLTVSFLGWFDRVHLDDPVGMLSIHLVGGLWGTIAVGIFDLKGGLIRGQSGLLLNQLIGIAAIGVFIIIFSGLVWLLLKVSNGLRVDLEGEINGLDMSEHGQSAYPEFLHSEKGNIWNPYEPIPTPEEPVAAPENTPTTTETAPVQTPESSGEREIETMNATLESDNPPE</sequence>
<keyword evidence="6 8" id="KW-0472">Membrane</keyword>
<dbReference type="PRINTS" id="PR00342">
    <property type="entry name" value="RHESUSRHD"/>
</dbReference>
<feature type="transmembrane region" description="Helical" evidence="8">
    <location>
        <begin position="221"/>
        <end position="242"/>
    </location>
</feature>
<keyword evidence="3 8" id="KW-0813">Transport</keyword>
<feature type="domain" description="Ammonium transporter AmtB-like" evidence="10">
    <location>
        <begin position="67"/>
        <end position="461"/>
    </location>
</feature>
<feature type="transmembrane region" description="Helical" evidence="8">
    <location>
        <begin position="262"/>
        <end position="281"/>
    </location>
</feature>
<dbReference type="PANTHER" id="PTHR11730">
    <property type="entry name" value="AMMONIUM TRANSPORTER"/>
    <property type="match status" value="1"/>
</dbReference>
<feature type="compositionally biased region" description="Polar residues" evidence="9">
    <location>
        <begin position="515"/>
        <end position="526"/>
    </location>
</feature>
<dbReference type="InterPro" id="IPR029020">
    <property type="entry name" value="Ammonium/urea_transptr"/>
</dbReference>
<dbReference type="InterPro" id="IPR001905">
    <property type="entry name" value="Ammonium_transpt"/>
</dbReference>
<dbReference type="PROSITE" id="PS01219">
    <property type="entry name" value="AMMONIUM_TRANSP"/>
    <property type="match status" value="1"/>
</dbReference>
<keyword evidence="5 8" id="KW-1133">Transmembrane helix</keyword>
<dbReference type="PANTHER" id="PTHR11730:SF89">
    <property type="entry name" value="AMMONIUM TRANSPORTER SLL0108-RELATED"/>
    <property type="match status" value="1"/>
</dbReference>
<dbReference type="SUPFAM" id="SSF111352">
    <property type="entry name" value="Ammonium transporter"/>
    <property type="match status" value="1"/>
</dbReference>
<feature type="transmembrane region" description="Helical" evidence="8">
    <location>
        <begin position="322"/>
        <end position="339"/>
    </location>
</feature>
<proteinExistence type="inferred from homology"/>
<feature type="transmembrane region" description="Helical" evidence="8">
    <location>
        <begin position="378"/>
        <end position="397"/>
    </location>
</feature>
<gene>
    <name evidence="11" type="ORF">KA717_38830</name>
</gene>
<keyword evidence="7 8" id="KW-0924">Ammonia transport</keyword>
<dbReference type="Pfam" id="PF00909">
    <property type="entry name" value="Ammonium_transp"/>
    <property type="match status" value="1"/>
</dbReference>
<feature type="transmembrane region" description="Helical" evidence="8">
    <location>
        <begin position="67"/>
        <end position="88"/>
    </location>
</feature>
<feature type="transmembrane region" description="Helical" evidence="8">
    <location>
        <begin position="154"/>
        <end position="176"/>
    </location>
</feature>
<evidence type="ECO:0000256" key="6">
    <source>
        <dbReference type="ARBA" id="ARBA00023136"/>
    </source>
</evidence>
<dbReference type="GO" id="GO:0097272">
    <property type="term" value="P:ammonium homeostasis"/>
    <property type="evidence" value="ECO:0007669"/>
    <property type="project" value="TreeGrafter"/>
</dbReference>
<feature type="transmembrane region" description="Helical" evidence="8">
    <location>
        <begin position="293"/>
        <end position="315"/>
    </location>
</feature>
<evidence type="ECO:0000256" key="1">
    <source>
        <dbReference type="ARBA" id="ARBA00004141"/>
    </source>
</evidence>
<dbReference type="NCBIfam" id="TIGR00836">
    <property type="entry name" value="amt"/>
    <property type="match status" value="1"/>
</dbReference>
<accession>A0A977KWP1</accession>
<dbReference type="AlphaFoldDB" id="A0A977KWP1"/>
<dbReference type="GO" id="GO:0008519">
    <property type="term" value="F:ammonium channel activity"/>
    <property type="evidence" value="ECO:0007669"/>
    <property type="project" value="InterPro"/>
</dbReference>
<comment type="subcellular location">
    <subcellularLocation>
        <location evidence="8">Cell membrane</location>
        <topology evidence="8">Multi-pass membrane protein</topology>
    </subcellularLocation>
    <subcellularLocation>
        <location evidence="1">Membrane</location>
        <topology evidence="1">Multi-pass membrane protein</topology>
    </subcellularLocation>
</comment>
<dbReference type="GO" id="GO:0005886">
    <property type="term" value="C:plasma membrane"/>
    <property type="evidence" value="ECO:0007669"/>
    <property type="project" value="UniProtKB-SubCell"/>
</dbReference>
<dbReference type="EMBL" id="CP073041">
    <property type="protein sequence ID" value="UXE61267.1"/>
    <property type="molecule type" value="Genomic_DNA"/>
</dbReference>
<evidence type="ECO:0000256" key="7">
    <source>
        <dbReference type="ARBA" id="ARBA00023177"/>
    </source>
</evidence>
<dbReference type="Gene3D" id="1.10.3430.10">
    <property type="entry name" value="Ammonium transporter AmtB like domains"/>
    <property type="match status" value="1"/>
</dbReference>
<dbReference type="InterPro" id="IPR002229">
    <property type="entry name" value="RhesusRHD"/>
</dbReference>
<evidence type="ECO:0000256" key="8">
    <source>
        <dbReference type="RuleBase" id="RU362002"/>
    </source>
</evidence>
<keyword evidence="4 8" id="KW-0812">Transmembrane</keyword>
<evidence type="ECO:0000256" key="2">
    <source>
        <dbReference type="ARBA" id="ARBA00005887"/>
    </source>
</evidence>
<feature type="transmembrane region" description="Helical" evidence="8">
    <location>
        <begin position="21"/>
        <end position="41"/>
    </location>
</feature>
<evidence type="ECO:0000256" key="4">
    <source>
        <dbReference type="ARBA" id="ARBA00022692"/>
    </source>
</evidence>
<protein>
    <recommendedName>
        <fullName evidence="8">Ammonium transporter</fullName>
    </recommendedName>
</protein>
<feature type="transmembrane region" description="Helical" evidence="8">
    <location>
        <begin position="188"/>
        <end position="209"/>
    </location>
</feature>
<feature type="transmembrane region" description="Helical" evidence="8">
    <location>
        <begin position="100"/>
        <end position="123"/>
    </location>
</feature>
<dbReference type="KEGG" id="wna:KA717_38830"/>